<keyword evidence="2" id="KW-0808">Transferase</keyword>
<dbReference type="Gene3D" id="3.40.1080.20">
    <property type="entry name" value="Acetyl-CoA hydrolase/transferase C-terminal domain"/>
    <property type="match status" value="1"/>
</dbReference>
<evidence type="ECO:0000256" key="2">
    <source>
        <dbReference type="ARBA" id="ARBA00022679"/>
    </source>
</evidence>
<dbReference type="PANTHER" id="PTHR21432:SF20">
    <property type="entry name" value="ACETYL-COA HYDROLASE"/>
    <property type="match status" value="1"/>
</dbReference>
<accession>A0A2M9BY37</accession>
<keyword evidence="6" id="KW-1185">Reference proteome</keyword>
<dbReference type="InterPro" id="IPR037171">
    <property type="entry name" value="NagB/RpiA_transferase-like"/>
</dbReference>
<evidence type="ECO:0000313" key="6">
    <source>
        <dbReference type="Proteomes" id="UP000228740"/>
    </source>
</evidence>
<evidence type="ECO:0000313" key="5">
    <source>
        <dbReference type="EMBL" id="PJJ62989.1"/>
    </source>
</evidence>
<dbReference type="Pfam" id="PF02550">
    <property type="entry name" value="AcetylCoA_hydro"/>
    <property type="match status" value="1"/>
</dbReference>
<dbReference type="InterPro" id="IPR026888">
    <property type="entry name" value="AcetylCoA_hyd_C"/>
</dbReference>
<gene>
    <name evidence="5" type="ORF">CLV73_3506</name>
</gene>
<dbReference type="Pfam" id="PF13336">
    <property type="entry name" value="AcetylCoA_hyd_C"/>
    <property type="match status" value="1"/>
</dbReference>
<comment type="caution">
    <text evidence="5">The sequence shown here is derived from an EMBL/GenBank/DDBJ whole genome shotgun (WGS) entry which is preliminary data.</text>
</comment>
<dbReference type="InterPro" id="IPR003702">
    <property type="entry name" value="ActCoA_hydro_N"/>
</dbReference>
<dbReference type="Gene3D" id="3.30.750.70">
    <property type="entry name" value="4-hydroxybutyrate coenzyme like domains"/>
    <property type="match status" value="1"/>
</dbReference>
<dbReference type="AlphaFoldDB" id="A0A2M9BY37"/>
<name>A0A2M9BY37_9FLAO</name>
<reference evidence="5 6" key="1">
    <citation type="submission" date="2017-11" db="EMBL/GenBank/DDBJ databases">
        <title>Genomic Encyclopedia of Archaeal and Bacterial Type Strains, Phase II (KMG-II): From Individual Species to Whole Genera.</title>
        <authorList>
            <person name="Goeker M."/>
        </authorList>
    </citation>
    <scope>NUCLEOTIDE SEQUENCE [LARGE SCALE GENOMIC DNA]</scope>
    <source>
        <strain evidence="5 6">DSM 27617</strain>
    </source>
</reference>
<comment type="similarity">
    <text evidence="1">Belongs to the acetyl-CoA hydrolase/transferase family.</text>
</comment>
<dbReference type="PANTHER" id="PTHR21432">
    <property type="entry name" value="ACETYL-COA HYDROLASE-RELATED"/>
    <property type="match status" value="1"/>
</dbReference>
<dbReference type="GO" id="GO:0006083">
    <property type="term" value="P:acetate metabolic process"/>
    <property type="evidence" value="ECO:0007669"/>
    <property type="project" value="InterPro"/>
</dbReference>
<feature type="domain" description="Acetyl-CoA hydrolase/transferase C-terminal" evidence="4">
    <location>
        <begin position="288"/>
        <end position="440"/>
    </location>
</feature>
<protein>
    <submittedName>
        <fullName evidence="5">Acyl-CoA hydrolase</fullName>
    </submittedName>
</protein>
<evidence type="ECO:0000256" key="1">
    <source>
        <dbReference type="ARBA" id="ARBA00009632"/>
    </source>
</evidence>
<dbReference type="GO" id="GO:0008775">
    <property type="term" value="F:acetate CoA-transferase activity"/>
    <property type="evidence" value="ECO:0007669"/>
    <property type="project" value="InterPro"/>
</dbReference>
<feature type="domain" description="Acetyl-CoA hydrolase/transferase N-terminal" evidence="3">
    <location>
        <begin position="27"/>
        <end position="197"/>
    </location>
</feature>
<organism evidence="5 6">
    <name type="scientific">Chryseobacterium geocarposphaerae</name>
    <dbReference type="NCBI Taxonomy" id="1416776"/>
    <lineage>
        <taxon>Bacteria</taxon>
        <taxon>Pseudomonadati</taxon>
        <taxon>Bacteroidota</taxon>
        <taxon>Flavobacteriia</taxon>
        <taxon>Flavobacteriales</taxon>
        <taxon>Weeksellaceae</taxon>
        <taxon>Chryseobacterium group</taxon>
        <taxon>Chryseobacterium</taxon>
    </lineage>
</organism>
<dbReference type="InterPro" id="IPR046433">
    <property type="entry name" value="ActCoA_hydro"/>
</dbReference>
<dbReference type="EMBL" id="PGFD01000003">
    <property type="protein sequence ID" value="PJJ62989.1"/>
    <property type="molecule type" value="Genomic_DNA"/>
</dbReference>
<dbReference type="SUPFAM" id="SSF100950">
    <property type="entry name" value="NagB/RpiA/CoA transferase-like"/>
    <property type="match status" value="2"/>
</dbReference>
<evidence type="ECO:0000259" key="3">
    <source>
        <dbReference type="Pfam" id="PF02550"/>
    </source>
</evidence>
<dbReference type="Gene3D" id="3.40.1080.10">
    <property type="entry name" value="Glutaconate Coenzyme A-transferase"/>
    <property type="match status" value="1"/>
</dbReference>
<sequence>MKKAYFLIQNQLTDTSSSNITIMYNYISAEEAVYTIKSGNRVFFHGSACTPNHLIDELARQSHRLSNVEMVSITQQGNVEIAKPEYKDSFFINSLFVSTPVRDAVNSDRGDFVPVFLSEIPILFRKNILPLDVALITVSPPDKHGFCTLGTSVDIARAAVDTAKTIVAIVNPLMPRTHGDGMIHVSRIHKLVWHEEELPTVDYGSKVGPEEMEVGKNVAELIEDRSTLQMGIGTIPDAVLKCLGNHKDLGIHTEMLSDGVIDLIQSDVINNKYKGYNDNKTITSFCFGTRKLYDYVDDNTVFSFDDVSTVNFPINIMRNKKMVAINSAIEIDLTGQVCADSIGTMQYSGIGGQMDFMRGAALSEDGKPIIAITSRTKKGISRIVPYLKQGAGVVTTRGHIHYVVTEYGTAYLYGKNLRQRAQELISIAHPDDREMLERAAFERFKH</sequence>
<keyword evidence="5" id="KW-0378">Hydrolase</keyword>
<dbReference type="InterPro" id="IPR038460">
    <property type="entry name" value="AcetylCoA_hyd_C_sf"/>
</dbReference>
<dbReference type="Proteomes" id="UP000228740">
    <property type="component" value="Unassembled WGS sequence"/>
</dbReference>
<proteinExistence type="inferred from homology"/>
<evidence type="ECO:0000259" key="4">
    <source>
        <dbReference type="Pfam" id="PF13336"/>
    </source>
</evidence>
<dbReference type="GO" id="GO:0016787">
    <property type="term" value="F:hydrolase activity"/>
    <property type="evidence" value="ECO:0007669"/>
    <property type="project" value="UniProtKB-KW"/>
</dbReference>